<dbReference type="FunFam" id="3.60.20.30:FF:000001">
    <property type="entry name" value="Isoaspartyl peptidase/L-asparaginase"/>
    <property type="match status" value="1"/>
</dbReference>
<comment type="catalytic activity">
    <reaction evidence="1">
        <text>Cleavage of a beta-linked Asp residue from the N-terminus of a polypeptide.</text>
        <dbReference type="EC" id="3.4.19.5"/>
    </reaction>
</comment>
<dbReference type="InterPro" id="IPR033844">
    <property type="entry name" value="ASRGL1_meta"/>
</dbReference>
<feature type="region of interest" description="Disordered" evidence="17">
    <location>
        <begin position="316"/>
        <end position="337"/>
    </location>
</feature>
<keyword evidence="8" id="KW-0068">Autocatalytic cleavage</keyword>
<evidence type="ECO:0000256" key="16">
    <source>
        <dbReference type="PIRSR" id="PIRSR600246-3"/>
    </source>
</evidence>
<evidence type="ECO:0000256" key="12">
    <source>
        <dbReference type="ARBA" id="ARBA00030667"/>
    </source>
</evidence>
<keyword evidence="19" id="KW-1185">Reference proteome</keyword>
<feature type="binding site" evidence="15">
    <location>
        <begin position="218"/>
        <end position="221"/>
    </location>
    <ligand>
        <name>substrate</name>
    </ligand>
</feature>
<dbReference type="GO" id="GO:0005737">
    <property type="term" value="C:cytoplasm"/>
    <property type="evidence" value="ECO:0007669"/>
    <property type="project" value="TreeGrafter"/>
</dbReference>
<evidence type="ECO:0000256" key="13">
    <source>
        <dbReference type="ARBA" id="ARBA00049366"/>
    </source>
</evidence>
<dbReference type="AlphaFoldDB" id="A0A4Z2C5D3"/>
<evidence type="ECO:0000256" key="5">
    <source>
        <dbReference type="ARBA" id="ARBA00022280"/>
    </source>
</evidence>
<dbReference type="GO" id="GO:0008798">
    <property type="term" value="F:beta-aspartyl-peptidase activity"/>
    <property type="evidence" value="ECO:0007669"/>
    <property type="project" value="UniProtKB-EC"/>
</dbReference>
<evidence type="ECO:0000313" key="19">
    <source>
        <dbReference type="Proteomes" id="UP000516260"/>
    </source>
</evidence>
<evidence type="ECO:0000256" key="3">
    <source>
        <dbReference type="ARBA" id="ARBA00012879"/>
    </source>
</evidence>
<dbReference type="EMBL" id="SWLE01000005">
    <property type="protein sequence ID" value="TNM99406.1"/>
    <property type="molecule type" value="Genomic_DNA"/>
</dbReference>
<gene>
    <name evidence="18" type="ORF">fugu_012439</name>
</gene>
<evidence type="ECO:0000256" key="15">
    <source>
        <dbReference type="PIRSR" id="PIRSR600246-2"/>
    </source>
</evidence>
<dbReference type="GO" id="GO:0004067">
    <property type="term" value="F:asparaginase activity"/>
    <property type="evidence" value="ECO:0007669"/>
    <property type="project" value="UniProtKB-EC"/>
</dbReference>
<dbReference type="Pfam" id="PF01112">
    <property type="entry name" value="Asparaginase_2"/>
    <property type="match status" value="1"/>
</dbReference>
<dbReference type="PANTHER" id="PTHR10188">
    <property type="entry name" value="L-ASPARAGINASE"/>
    <property type="match status" value="1"/>
</dbReference>
<evidence type="ECO:0000256" key="8">
    <source>
        <dbReference type="ARBA" id="ARBA00022813"/>
    </source>
</evidence>
<evidence type="ECO:0000256" key="2">
    <source>
        <dbReference type="ARBA" id="ARBA00010872"/>
    </source>
</evidence>
<dbReference type="GO" id="GO:0006508">
    <property type="term" value="P:proteolysis"/>
    <property type="evidence" value="ECO:0007669"/>
    <property type="project" value="UniProtKB-KW"/>
</dbReference>
<dbReference type="PANTHER" id="PTHR10188:SF41">
    <property type="entry name" value="ISOASPARTYL PEPTIDASE_L-ASPARAGINASE"/>
    <property type="match status" value="1"/>
</dbReference>
<evidence type="ECO:0000256" key="10">
    <source>
        <dbReference type="ARBA" id="ARBA00029780"/>
    </source>
</evidence>
<dbReference type="EC" id="3.4.19.5" evidence="3"/>
<sequence length="337" mass="35338">MLPVVVVHGGAGHCPKEMSESAKKGVCAAARAGYEVLRGGGSSMDAVVEAVTQLENNSLFNAGCGSVLNIKGDVEMDALVMDGQTLASGAVAAVRNIANPVQLSRLVMDKTSHVCLTAGGAQQFAESMGVPLVQQESLITDYARMRWRQNLAPEANPVECQMGKMGTVGAVAVDVHGNVASATSTGGILNKMEGRVGDTPCVGCGGYADNRVGAVSTTGYGEAIMKVTLARLILFHMEQGNTQSAHKYAGEEDHEFLLSALRSVGRGSQRFSPGLHEVQSGRSRWGGDSGPSRSLGRSFLQHPDVLGCSSGRCSALRSVRGGTPDREHHHPTMTSKY</sequence>
<evidence type="ECO:0000256" key="9">
    <source>
        <dbReference type="ARBA" id="ARBA00029701"/>
    </source>
</evidence>
<comment type="caution">
    <text evidence="18">The sequence shown here is derived from an EMBL/GenBank/DDBJ whole genome shotgun (WGS) entry which is preliminary data.</text>
</comment>
<feature type="binding site" evidence="15">
    <location>
        <begin position="195"/>
        <end position="198"/>
    </location>
    <ligand>
        <name>substrate</name>
    </ligand>
</feature>
<feature type="active site" description="Nucleophile" evidence="14">
    <location>
        <position position="167"/>
    </location>
</feature>
<evidence type="ECO:0000256" key="4">
    <source>
        <dbReference type="ARBA" id="ARBA00012920"/>
    </source>
</evidence>
<evidence type="ECO:0000256" key="17">
    <source>
        <dbReference type="SAM" id="MobiDB-lite"/>
    </source>
</evidence>
<evidence type="ECO:0000256" key="6">
    <source>
        <dbReference type="ARBA" id="ARBA00022670"/>
    </source>
</evidence>
<name>A0A4Z2C5D3_9TELE</name>
<evidence type="ECO:0000256" key="1">
    <source>
        <dbReference type="ARBA" id="ARBA00000306"/>
    </source>
</evidence>
<dbReference type="GO" id="GO:0033345">
    <property type="term" value="P:L-asparagine catabolic process via L-aspartate"/>
    <property type="evidence" value="ECO:0007669"/>
    <property type="project" value="TreeGrafter"/>
</dbReference>
<comment type="catalytic activity">
    <reaction evidence="13">
        <text>L-asparagine + H2O = L-aspartate + NH4(+)</text>
        <dbReference type="Rhea" id="RHEA:21016"/>
        <dbReference type="ChEBI" id="CHEBI:15377"/>
        <dbReference type="ChEBI" id="CHEBI:28938"/>
        <dbReference type="ChEBI" id="CHEBI:29991"/>
        <dbReference type="ChEBI" id="CHEBI:58048"/>
        <dbReference type="EC" id="3.5.1.1"/>
    </reaction>
</comment>
<dbReference type="Proteomes" id="UP000516260">
    <property type="component" value="Chromosome 13"/>
</dbReference>
<evidence type="ECO:0000256" key="14">
    <source>
        <dbReference type="PIRSR" id="PIRSR600246-1"/>
    </source>
</evidence>
<protein>
    <recommendedName>
        <fullName evidence="5">Isoaspartyl peptidase/L-asparaginase</fullName>
        <ecNumber evidence="3">3.4.19.5</ecNumber>
        <ecNumber evidence="4">3.5.1.1</ecNumber>
    </recommendedName>
    <alternativeName>
        <fullName evidence="9">Asparaginase-like protein 1</fullName>
    </alternativeName>
    <alternativeName>
        <fullName evidence="12">Beta-aspartyl-peptidase</fullName>
    </alternativeName>
    <alternativeName>
        <fullName evidence="10">Isoaspartyl dipeptidase</fullName>
    </alternativeName>
    <alternativeName>
        <fullName evidence="11">L-asparagine amidohydrolase</fullName>
    </alternativeName>
</protein>
<dbReference type="EC" id="3.5.1.1" evidence="4"/>
<keyword evidence="6" id="KW-0645">Protease</keyword>
<reference evidence="18 19" key="1">
    <citation type="submission" date="2019-04" db="EMBL/GenBank/DDBJ databases">
        <title>The sequence and de novo assembly of Takifugu bimaculatus genome using PacBio and Hi-C technologies.</title>
        <authorList>
            <person name="Xu P."/>
            <person name="Liu B."/>
            <person name="Zhou Z."/>
        </authorList>
    </citation>
    <scope>NUCLEOTIDE SEQUENCE [LARGE SCALE GENOMIC DNA]</scope>
    <source>
        <strain evidence="18">TB-2018</strain>
        <tissue evidence="18">Muscle</tissue>
    </source>
</reference>
<dbReference type="SUPFAM" id="SSF56235">
    <property type="entry name" value="N-terminal nucleophile aminohydrolases (Ntn hydrolases)"/>
    <property type="match status" value="1"/>
</dbReference>
<dbReference type="InterPro" id="IPR000246">
    <property type="entry name" value="Peptidase_T2"/>
</dbReference>
<comment type="similarity">
    <text evidence="2">Belongs to the Ntn-hydrolase family.</text>
</comment>
<evidence type="ECO:0000313" key="18">
    <source>
        <dbReference type="EMBL" id="TNM99406.1"/>
    </source>
</evidence>
<proteinExistence type="inferred from homology"/>
<keyword evidence="7" id="KW-0378">Hydrolase</keyword>
<dbReference type="Gene3D" id="3.60.20.30">
    <property type="entry name" value="(Glycosyl)asparaginase"/>
    <property type="match status" value="1"/>
</dbReference>
<accession>A0A4Z2C5D3</accession>
<organism evidence="18 19">
    <name type="scientific">Takifugu bimaculatus</name>
    <dbReference type="NCBI Taxonomy" id="433685"/>
    <lineage>
        <taxon>Eukaryota</taxon>
        <taxon>Metazoa</taxon>
        <taxon>Chordata</taxon>
        <taxon>Craniata</taxon>
        <taxon>Vertebrata</taxon>
        <taxon>Euteleostomi</taxon>
        <taxon>Actinopterygii</taxon>
        <taxon>Neopterygii</taxon>
        <taxon>Teleostei</taxon>
        <taxon>Neoteleostei</taxon>
        <taxon>Acanthomorphata</taxon>
        <taxon>Eupercaria</taxon>
        <taxon>Tetraodontiformes</taxon>
        <taxon>Tetradontoidea</taxon>
        <taxon>Tetraodontidae</taxon>
        <taxon>Takifugu</taxon>
    </lineage>
</organism>
<evidence type="ECO:0000256" key="7">
    <source>
        <dbReference type="ARBA" id="ARBA00022801"/>
    </source>
</evidence>
<evidence type="ECO:0000256" key="11">
    <source>
        <dbReference type="ARBA" id="ARBA00030414"/>
    </source>
</evidence>
<feature type="site" description="Cleavage; by autolysis" evidence="16">
    <location>
        <begin position="166"/>
        <end position="167"/>
    </location>
</feature>
<dbReference type="InterPro" id="IPR029055">
    <property type="entry name" value="Ntn_hydrolases_N"/>
</dbReference>
<feature type="region of interest" description="Disordered" evidence="17">
    <location>
        <begin position="270"/>
        <end position="296"/>
    </location>
</feature>
<dbReference type="CDD" id="cd04702">
    <property type="entry name" value="ASRGL1_like"/>
    <property type="match status" value="1"/>
</dbReference>